<organism evidence="6 7">
    <name type="scientific">Brassicogethes aeneus</name>
    <name type="common">Rape pollen beetle</name>
    <name type="synonym">Meligethes aeneus</name>
    <dbReference type="NCBI Taxonomy" id="1431903"/>
    <lineage>
        <taxon>Eukaryota</taxon>
        <taxon>Metazoa</taxon>
        <taxon>Ecdysozoa</taxon>
        <taxon>Arthropoda</taxon>
        <taxon>Hexapoda</taxon>
        <taxon>Insecta</taxon>
        <taxon>Pterygota</taxon>
        <taxon>Neoptera</taxon>
        <taxon>Endopterygota</taxon>
        <taxon>Coleoptera</taxon>
        <taxon>Polyphaga</taxon>
        <taxon>Cucujiformia</taxon>
        <taxon>Nitidulidae</taxon>
        <taxon>Meligethinae</taxon>
        <taxon>Brassicogethes</taxon>
    </lineage>
</organism>
<evidence type="ECO:0000256" key="5">
    <source>
        <dbReference type="SAM" id="SignalP"/>
    </source>
</evidence>
<dbReference type="InterPro" id="IPR003591">
    <property type="entry name" value="Leu-rich_rpt_typical-subtyp"/>
</dbReference>
<dbReference type="OrthoDB" id="9229163at2759"/>
<evidence type="ECO:0000256" key="2">
    <source>
        <dbReference type="ARBA" id="ARBA00022737"/>
    </source>
</evidence>
<sequence length="436" mass="48949">MLLNWHLTSSCLLLLWLCTSNALCPASCECKRNEKGKRKVTCIKGGMTDPIPTEDMDPGMEILEISAPPTKRNTLSVSSIFQQFKSLEELRLTRSNVHQIAQHAFWGNMLPVVLENTFVNQQQLRYLCLARNRLVKITNTAFLNLTSLVELDISRNKLKKLEPIAFHHISETLQRLVIGGNSISNDTLKTLLQSLHKLHSLDIAAMKLPSLPKNFLPDRISELNISKNNISELTADSLPAQLTRLDVSSNLLRGLNETVVLRLETLKHVNLSDNPWTCNLCHITPILFRVNKTNLFKNLTCASPKILKNVKIHHLKFEDITVCNNLNVEEEQDPIEKSKISLLIGLACIIVLAIFSIVFVVCSCMKRHSRNLMQQQKRAAEAENSLESATAIFSKGEISFKFPLDLTERRMSVSTIDEIKRDTPASVPNGTVGTGI</sequence>
<dbReference type="Pfam" id="PF13855">
    <property type="entry name" value="LRR_8"/>
    <property type="match status" value="1"/>
</dbReference>
<accession>A0A9P0FJS6</accession>
<evidence type="ECO:0000256" key="4">
    <source>
        <dbReference type="SAM" id="Phobius"/>
    </source>
</evidence>
<keyword evidence="2" id="KW-0677">Repeat</keyword>
<evidence type="ECO:0000256" key="3">
    <source>
        <dbReference type="SAM" id="Coils"/>
    </source>
</evidence>
<keyword evidence="4" id="KW-1133">Transmembrane helix</keyword>
<evidence type="ECO:0000313" key="7">
    <source>
        <dbReference type="Proteomes" id="UP001154078"/>
    </source>
</evidence>
<dbReference type="PROSITE" id="PS51450">
    <property type="entry name" value="LRR"/>
    <property type="match status" value="2"/>
</dbReference>
<gene>
    <name evidence="6" type="ORF">MELIAE_LOCUS8099</name>
</gene>
<feature type="coiled-coil region" evidence="3">
    <location>
        <begin position="365"/>
        <end position="392"/>
    </location>
</feature>
<proteinExistence type="predicted"/>
<keyword evidence="7" id="KW-1185">Reference proteome</keyword>
<dbReference type="PANTHER" id="PTHR24366">
    <property type="entry name" value="IG(IMMUNOGLOBULIN) AND LRR(LEUCINE RICH REPEAT) DOMAINS"/>
    <property type="match status" value="1"/>
</dbReference>
<keyword evidence="4" id="KW-0812">Transmembrane</keyword>
<dbReference type="SMART" id="SM00365">
    <property type="entry name" value="LRR_SD22"/>
    <property type="match status" value="3"/>
</dbReference>
<dbReference type="InterPro" id="IPR032675">
    <property type="entry name" value="LRR_dom_sf"/>
</dbReference>
<feature type="chain" id="PRO_5040357646" evidence="5">
    <location>
        <begin position="23"/>
        <end position="436"/>
    </location>
</feature>
<dbReference type="InterPro" id="IPR001611">
    <property type="entry name" value="Leu-rich_rpt"/>
</dbReference>
<keyword evidence="5" id="KW-0732">Signal</keyword>
<keyword evidence="4" id="KW-0472">Membrane</keyword>
<keyword evidence="3" id="KW-0175">Coiled coil</keyword>
<evidence type="ECO:0000313" key="6">
    <source>
        <dbReference type="EMBL" id="CAH0557356.1"/>
    </source>
</evidence>
<dbReference type="Gene3D" id="3.80.10.10">
    <property type="entry name" value="Ribonuclease Inhibitor"/>
    <property type="match status" value="2"/>
</dbReference>
<dbReference type="SUPFAM" id="SSF52058">
    <property type="entry name" value="L domain-like"/>
    <property type="match status" value="1"/>
</dbReference>
<evidence type="ECO:0000256" key="1">
    <source>
        <dbReference type="ARBA" id="ARBA00022614"/>
    </source>
</evidence>
<feature type="signal peptide" evidence="5">
    <location>
        <begin position="1"/>
        <end position="22"/>
    </location>
</feature>
<keyword evidence="1" id="KW-0433">Leucine-rich repeat</keyword>
<dbReference type="EMBL" id="OV121136">
    <property type="protein sequence ID" value="CAH0557356.1"/>
    <property type="molecule type" value="Genomic_DNA"/>
</dbReference>
<dbReference type="AlphaFoldDB" id="A0A9P0FJS6"/>
<dbReference type="Proteomes" id="UP001154078">
    <property type="component" value="Chromosome 5"/>
</dbReference>
<reference evidence="6" key="1">
    <citation type="submission" date="2021-12" db="EMBL/GenBank/DDBJ databases">
        <authorList>
            <person name="King R."/>
        </authorList>
    </citation>
    <scope>NUCLEOTIDE SEQUENCE</scope>
</reference>
<feature type="transmembrane region" description="Helical" evidence="4">
    <location>
        <begin position="342"/>
        <end position="365"/>
    </location>
</feature>
<protein>
    <submittedName>
        <fullName evidence="6">Uncharacterized protein</fullName>
    </submittedName>
</protein>
<dbReference type="PANTHER" id="PTHR24366:SF96">
    <property type="entry name" value="LEUCINE RICH REPEAT CONTAINING 53"/>
    <property type="match status" value="1"/>
</dbReference>
<name>A0A9P0FJS6_BRAAE</name>
<dbReference type="SMART" id="SM00369">
    <property type="entry name" value="LRR_TYP"/>
    <property type="match status" value="3"/>
</dbReference>